<accession>A0ACC0E9P5</accession>
<reference evidence="2" key="2">
    <citation type="journal article" date="2018" name="Mol. Plant Microbe Interact.">
        <title>Genome sequence resources for the wheat stripe rust pathogen (Puccinia striiformis f. sp. tritici) and the barley stripe rust pathogen (Puccinia striiformis f. sp. hordei).</title>
        <authorList>
            <person name="Xia C."/>
            <person name="Wang M."/>
            <person name="Yin C."/>
            <person name="Cornejo O.E."/>
            <person name="Hulbert S.H."/>
            <person name="Chen X."/>
        </authorList>
    </citation>
    <scope>NUCLEOTIDE SEQUENCE [LARGE SCALE GENOMIC DNA]</scope>
    <source>
        <strain evidence="2">93-210</strain>
    </source>
</reference>
<name>A0ACC0E9P5_9BASI</name>
<protein>
    <submittedName>
        <fullName evidence="1">Uncharacterized protein</fullName>
    </submittedName>
</protein>
<dbReference type="Proteomes" id="UP001060170">
    <property type="component" value="Chromosome 8"/>
</dbReference>
<sequence length="260" mass="29631">MTFGRKTIALEVHHLYGAHSEYLKKFFKTLKHVAFTLDAWTSPNTKVFMAIATHAISSTWQMIDVVVAMRVVHGAHTRFNFAETFLEVLERYKLSNSIASRVEQVLEGRFIASEQLLGCMAHVINLAAKDGLRAFGSPTNETTAEDEMTLDQMDHNTFTTSINLRTGITQIHELTTHVRLTPQRHVQFVSFLPEAESPSQTSDMPSNKPKKNPKEEEDSRMLIPDVKTRWNSTYLMLKRALELGNTPFWSKEPQEVGWPL</sequence>
<keyword evidence="2" id="KW-1185">Reference proteome</keyword>
<organism evidence="1 2">
    <name type="scientific">Puccinia striiformis f. sp. tritici</name>
    <dbReference type="NCBI Taxonomy" id="168172"/>
    <lineage>
        <taxon>Eukaryota</taxon>
        <taxon>Fungi</taxon>
        <taxon>Dikarya</taxon>
        <taxon>Basidiomycota</taxon>
        <taxon>Pucciniomycotina</taxon>
        <taxon>Pucciniomycetes</taxon>
        <taxon>Pucciniales</taxon>
        <taxon>Pucciniaceae</taxon>
        <taxon>Puccinia</taxon>
    </lineage>
</organism>
<evidence type="ECO:0000313" key="2">
    <source>
        <dbReference type="Proteomes" id="UP001060170"/>
    </source>
</evidence>
<reference evidence="2" key="1">
    <citation type="journal article" date="2018" name="BMC Genomics">
        <title>Genomic insights into host adaptation between the wheat stripe rust pathogen (Puccinia striiformis f. sp. tritici) and the barley stripe rust pathogen (Puccinia striiformis f. sp. hordei).</title>
        <authorList>
            <person name="Xia C."/>
            <person name="Wang M."/>
            <person name="Yin C."/>
            <person name="Cornejo O.E."/>
            <person name="Hulbert S.H."/>
            <person name="Chen X."/>
        </authorList>
    </citation>
    <scope>NUCLEOTIDE SEQUENCE [LARGE SCALE GENOMIC DNA]</scope>
    <source>
        <strain evidence="2">93-210</strain>
    </source>
</reference>
<dbReference type="EMBL" id="CM045872">
    <property type="protein sequence ID" value="KAI7949179.1"/>
    <property type="molecule type" value="Genomic_DNA"/>
</dbReference>
<proteinExistence type="predicted"/>
<comment type="caution">
    <text evidence="1">The sequence shown here is derived from an EMBL/GenBank/DDBJ whole genome shotgun (WGS) entry which is preliminary data.</text>
</comment>
<gene>
    <name evidence="1" type="ORF">MJO28_008000</name>
</gene>
<reference evidence="1 2" key="3">
    <citation type="journal article" date="2022" name="Microbiol. Spectr.">
        <title>Folding features and dynamics of 3D genome architecture in plant fungal pathogens.</title>
        <authorList>
            <person name="Xia C."/>
        </authorList>
    </citation>
    <scope>NUCLEOTIDE SEQUENCE [LARGE SCALE GENOMIC DNA]</scope>
    <source>
        <strain evidence="1 2">93-210</strain>
    </source>
</reference>
<evidence type="ECO:0000313" key="1">
    <source>
        <dbReference type="EMBL" id="KAI7949179.1"/>
    </source>
</evidence>